<protein>
    <recommendedName>
        <fullName evidence="5">HTH tetR-type domain-containing protein</fullName>
    </recommendedName>
</protein>
<dbReference type="Pfam" id="PF00440">
    <property type="entry name" value="TetR_N"/>
    <property type="match status" value="1"/>
</dbReference>
<gene>
    <name evidence="6" type="ORF">A3860_20920</name>
</gene>
<dbReference type="InterPro" id="IPR001647">
    <property type="entry name" value="HTH_TetR"/>
</dbReference>
<comment type="caution">
    <text evidence="6">The sequence shown here is derived from an EMBL/GenBank/DDBJ whole genome shotgun (WGS) entry which is preliminary data.</text>
</comment>
<feature type="domain" description="HTH tetR-type" evidence="5">
    <location>
        <begin position="5"/>
        <end position="65"/>
    </location>
</feature>
<dbReference type="AlphaFoldDB" id="A0A1V9G1K3"/>
<organism evidence="6 7">
    <name type="scientific">Niastella vici</name>
    <dbReference type="NCBI Taxonomy" id="1703345"/>
    <lineage>
        <taxon>Bacteria</taxon>
        <taxon>Pseudomonadati</taxon>
        <taxon>Bacteroidota</taxon>
        <taxon>Chitinophagia</taxon>
        <taxon>Chitinophagales</taxon>
        <taxon>Chitinophagaceae</taxon>
        <taxon>Niastella</taxon>
    </lineage>
</organism>
<dbReference type="PANTHER" id="PTHR47506">
    <property type="entry name" value="TRANSCRIPTIONAL REGULATORY PROTEIN"/>
    <property type="match status" value="1"/>
</dbReference>
<accession>A0A1V9G1K3</accession>
<evidence type="ECO:0000313" key="6">
    <source>
        <dbReference type="EMBL" id="OQP64434.1"/>
    </source>
</evidence>
<dbReference type="InterPro" id="IPR009057">
    <property type="entry name" value="Homeodomain-like_sf"/>
</dbReference>
<sequence length="208" mass="24493">MSDARDTREHILNASFMLFLQKNFKEVTMKEIVERTGLSKGAFYHYFSSKEQVFEEVMDHFFAAGIKQNFESYSFETLKEFYQDYIKDAIAKMRSFKNLRTDNNEETFSTNHYFLIFDAMKMLPSYKKKLLDNNQEELKYWKKIVHIAKKSGEIKTTMTDEQIAKLFIYSGDGLGMQLIMSDPSAQKMEKFKSELQSIWDGLYNALKG</sequence>
<evidence type="ECO:0000259" key="5">
    <source>
        <dbReference type="PROSITE" id="PS50977"/>
    </source>
</evidence>
<feature type="DNA-binding region" description="H-T-H motif" evidence="4">
    <location>
        <begin position="28"/>
        <end position="47"/>
    </location>
</feature>
<dbReference type="Gene3D" id="1.10.10.60">
    <property type="entry name" value="Homeodomain-like"/>
    <property type="match status" value="1"/>
</dbReference>
<reference evidence="6 7" key="1">
    <citation type="submission" date="2016-03" db="EMBL/GenBank/DDBJ databases">
        <title>Niastella vici sp. nov., isolated from farmland soil.</title>
        <authorList>
            <person name="Chen L."/>
            <person name="Wang D."/>
            <person name="Yang S."/>
            <person name="Wang G."/>
        </authorList>
    </citation>
    <scope>NUCLEOTIDE SEQUENCE [LARGE SCALE GENOMIC DNA]</scope>
    <source>
        <strain evidence="6 7">DJ57</strain>
    </source>
</reference>
<dbReference type="InterPro" id="IPR036271">
    <property type="entry name" value="Tet_transcr_reg_TetR-rel_C_sf"/>
</dbReference>
<keyword evidence="7" id="KW-1185">Reference proteome</keyword>
<dbReference type="PRINTS" id="PR00455">
    <property type="entry name" value="HTHTETR"/>
</dbReference>
<dbReference type="GO" id="GO:0003677">
    <property type="term" value="F:DNA binding"/>
    <property type="evidence" value="ECO:0007669"/>
    <property type="project" value="UniProtKB-UniRule"/>
</dbReference>
<dbReference type="PANTHER" id="PTHR47506:SF6">
    <property type="entry name" value="HTH-TYPE TRANSCRIPTIONAL REPRESSOR NEMR"/>
    <property type="match status" value="1"/>
</dbReference>
<keyword evidence="3" id="KW-0804">Transcription</keyword>
<evidence type="ECO:0000256" key="2">
    <source>
        <dbReference type="ARBA" id="ARBA00023125"/>
    </source>
</evidence>
<name>A0A1V9G1K3_9BACT</name>
<dbReference type="PROSITE" id="PS50977">
    <property type="entry name" value="HTH_TETR_2"/>
    <property type="match status" value="1"/>
</dbReference>
<dbReference type="Proteomes" id="UP000192796">
    <property type="component" value="Unassembled WGS sequence"/>
</dbReference>
<dbReference type="RefSeq" id="WP_081147052.1">
    <property type="nucleotide sequence ID" value="NZ_LVYD01000042.1"/>
</dbReference>
<evidence type="ECO:0000256" key="3">
    <source>
        <dbReference type="ARBA" id="ARBA00023163"/>
    </source>
</evidence>
<keyword evidence="1" id="KW-0805">Transcription regulation</keyword>
<dbReference type="Gene3D" id="1.10.357.10">
    <property type="entry name" value="Tetracycline Repressor, domain 2"/>
    <property type="match status" value="1"/>
</dbReference>
<dbReference type="SUPFAM" id="SSF46689">
    <property type="entry name" value="Homeodomain-like"/>
    <property type="match status" value="1"/>
</dbReference>
<dbReference type="EMBL" id="LVYD01000042">
    <property type="protein sequence ID" value="OQP64434.1"/>
    <property type="molecule type" value="Genomic_DNA"/>
</dbReference>
<evidence type="ECO:0000256" key="1">
    <source>
        <dbReference type="ARBA" id="ARBA00023015"/>
    </source>
</evidence>
<evidence type="ECO:0000256" key="4">
    <source>
        <dbReference type="PROSITE-ProRule" id="PRU00335"/>
    </source>
</evidence>
<keyword evidence="2 4" id="KW-0238">DNA-binding</keyword>
<proteinExistence type="predicted"/>
<dbReference type="SUPFAM" id="SSF48498">
    <property type="entry name" value="Tetracyclin repressor-like, C-terminal domain"/>
    <property type="match status" value="1"/>
</dbReference>
<dbReference type="OrthoDB" id="9789566at2"/>
<evidence type="ECO:0000313" key="7">
    <source>
        <dbReference type="Proteomes" id="UP000192796"/>
    </source>
</evidence>
<dbReference type="STRING" id="1703345.A3860_20920"/>